<evidence type="ECO:0000256" key="2">
    <source>
        <dbReference type="PROSITE-ProRule" id="PRU00335"/>
    </source>
</evidence>
<protein>
    <submittedName>
        <fullName evidence="5">TetR family transcriptional regulator</fullName>
    </submittedName>
</protein>
<dbReference type="InterPro" id="IPR041474">
    <property type="entry name" value="NicS_C"/>
</dbReference>
<feature type="DNA-binding region" description="H-T-H motif" evidence="2">
    <location>
        <begin position="76"/>
        <end position="95"/>
    </location>
</feature>
<dbReference type="Pfam" id="PF17938">
    <property type="entry name" value="TetR_C_29"/>
    <property type="match status" value="1"/>
</dbReference>
<evidence type="ECO:0000313" key="6">
    <source>
        <dbReference type="Proteomes" id="UP000233750"/>
    </source>
</evidence>
<dbReference type="GO" id="GO:0003677">
    <property type="term" value="F:DNA binding"/>
    <property type="evidence" value="ECO:0007669"/>
    <property type="project" value="UniProtKB-UniRule"/>
</dbReference>
<sequence>MYVPVSYLYRVGARKGSRRADILGGVSTAAQDGPVRAEANGSAEPAERQRDAERTRAEILDIATEEFADRGYDGARVDEIAARTRTTKRMIYYYFGSKERLYVAVLEHAYQGIRALEQQLDVDHLDPARAMRALAELTFDHHESHPAFIRLVGIENIHHAEHLRTSPILPGLAAPAVDVLGGILDRGRAAGLFREDVDALDVHMVISAFCVFRTANQHTFQAIFDRDLLDPARRAHYRRMLGDLVLEYLTAHVGRA</sequence>
<gene>
    <name evidence="5" type="ORF">ATK30_6673</name>
</gene>
<name>A0A2N3WPD3_9PSEU</name>
<evidence type="ECO:0000259" key="4">
    <source>
        <dbReference type="PROSITE" id="PS50977"/>
    </source>
</evidence>
<comment type="caution">
    <text evidence="5">The sequence shown here is derived from an EMBL/GenBank/DDBJ whole genome shotgun (WGS) entry which is preliminary data.</text>
</comment>
<keyword evidence="6" id="KW-1185">Reference proteome</keyword>
<organism evidence="5 6">
    <name type="scientific">Amycolatopsis echigonensis</name>
    <dbReference type="NCBI Taxonomy" id="2576905"/>
    <lineage>
        <taxon>Bacteria</taxon>
        <taxon>Bacillati</taxon>
        <taxon>Actinomycetota</taxon>
        <taxon>Actinomycetes</taxon>
        <taxon>Pseudonocardiales</taxon>
        <taxon>Pseudonocardiaceae</taxon>
        <taxon>Amycolatopsis</taxon>
    </lineage>
</organism>
<accession>A0A2N3WPD3</accession>
<feature type="domain" description="HTH tetR-type" evidence="4">
    <location>
        <begin position="53"/>
        <end position="113"/>
    </location>
</feature>
<dbReference type="InterPro" id="IPR036271">
    <property type="entry name" value="Tet_transcr_reg_TetR-rel_C_sf"/>
</dbReference>
<reference evidence="5 6" key="1">
    <citation type="submission" date="2017-12" db="EMBL/GenBank/DDBJ databases">
        <title>Sequencing the genomes of 1000 Actinobacteria strains.</title>
        <authorList>
            <person name="Klenk H.-P."/>
        </authorList>
    </citation>
    <scope>NUCLEOTIDE SEQUENCE [LARGE SCALE GENOMIC DNA]</scope>
    <source>
        <strain evidence="5 6">DSM 45165</strain>
    </source>
</reference>
<proteinExistence type="predicted"/>
<dbReference type="PANTHER" id="PTHR30328:SF54">
    <property type="entry name" value="HTH-TYPE TRANSCRIPTIONAL REPRESSOR SCO4008"/>
    <property type="match status" value="1"/>
</dbReference>
<dbReference type="AlphaFoldDB" id="A0A2N3WPD3"/>
<feature type="region of interest" description="Disordered" evidence="3">
    <location>
        <begin position="33"/>
        <end position="53"/>
    </location>
</feature>
<dbReference type="Gene3D" id="1.10.357.10">
    <property type="entry name" value="Tetracycline Repressor, domain 2"/>
    <property type="match status" value="1"/>
</dbReference>
<dbReference type="Proteomes" id="UP000233750">
    <property type="component" value="Unassembled WGS sequence"/>
</dbReference>
<evidence type="ECO:0000256" key="3">
    <source>
        <dbReference type="SAM" id="MobiDB-lite"/>
    </source>
</evidence>
<dbReference type="Pfam" id="PF00440">
    <property type="entry name" value="TetR_N"/>
    <property type="match status" value="1"/>
</dbReference>
<keyword evidence="1 2" id="KW-0238">DNA-binding</keyword>
<evidence type="ECO:0000313" key="5">
    <source>
        <dbReference type="EMBL" id="PKV95744.1"/>
    </source>
</evidence>
<dbReference type="GO" id="GO:0006355">
    <property type="term" value="P:regulation of DNA-templated transcription"/>
    <property type="evidence" value="ECO:0007669"/>
    <property type="project" value="UniProtKB-ARBA"/>
</dbReference>
<dbReference type="PANTHER" id="PTHR30328">
    <property type="entry name" value="TRANSCRIPTIONAL REPRESSOR"/>
    <property type="match status" value="1"/>
</dbReference>
<dbReference type="InterPro" id="IPR009057">
    <property type="entry name" value="Homeodomain-like_sf"/>
</dbReference>
<dbReference type="PRINTS" id="PR00455">
    <property type="entry name" value="HTHTETR"/>
</dbReference>
<evidence type="ECO:0000256" key="1">
    <source>
        <dbReference type="ARBA" id="ARBA00023125"/>
    </source>
</evidence>
<dbReference type="SUPFAM" id="SSF48498">
    <property type="entry name" value="Tetracyclin repressor-like, C-terminal domain"/>
    <property type="match status" value="1"/>
</dbReference>
<dbReference type="InterPro" id="IPR001647">
    <property type="entry name" value="HTH_TetR"/>
</dbReference>
<dbReference type="PROSITE" id="PS50977">
    <property type="entry name" value="HTH_TETR_2"/>
    <property type="match status" value="1"/>
</dbReference>
<dbReference type="SUPFAM" id="SSF46689">
    <property type="entry name" value="Homeodomain-like"/>
    <property type="match status" value="1"/>
</dbReference>
<dbReference type="InterPro" id="IPR050109">
    <property type="entry name" value="HTH-type_TetR-like_transc_reg"/>
</dbReference>
<dbReference type="EMBL" id="PJMY01000003">
    <property type="protein sequence ID" value="PKV95744.1"/>
    <property type="molecule type" value="Genomic_DNA"/>
</dbReference>